<protein>
    <recommendedName>
        <fullName evidence="7">30S ribosomal protein S13</fullName>
    </recommendedName>
</protein>
<dbReference type="InterPro" id="IPR010979">
    <property type="entry name" value="Ribosomal_uS13-like_H2TH"/>
</dbReference>
<dbReference type="PROSITE" id="PS00646">
    <property type="entry name" value="RIBOSOMAL_S13_1"/>
    <property type="match status" value="1"/>
</dbReference>
<keyword evidence="3 4" id="KW-0687">Ribonucleoprotein</keyword>
<dbReference type="Pfam" id="PF00416">
    <property type="entry name" value="Ribosomal_S13"/>
    <property type="match status" value="1"/>
</dbReference>
<dbReference type="EMBL" id="QKWK01000006">
    <property type="protein sequence ID" value="TXT08960.1"/>
    <property type="molecule type" value="Genomic_DNA"/>
</dbReference>
<sequence>MHLLGHHLPEHNLLRIALTAFYGISHATAPRVLARLSIPADAKVSSLTETQITALSAYLSAPAASTPPSKIVLAAPGKAADAAAAKKAAAEGPVDDPLNAIKIEVDLRRQRQADILHHRHIGTYRGRRHAMGLPVRGQTTQNNARTARRLNRMPTAKFSTSTHVEFDAPVPQPPSQILRMLGMQ</sequence>
<dbReference type="Gene3D" id="1.10.8.50">
    <property type="match status" value="1"/>
</dbReference>
<keyword evidence="6" id="KW-1185">Reference proteome</keyword>
<dbReference type="GO" id="GO:0003735">
    <property type="term" value="F:structural constituent of ribosome"/>
    <property type="evidence" value="ECO:0007669"/>
    <property type="project" value="InterPro"/>
</dbReference>
<evidence type="ECO:0000256" key="4">
    <source>
        <dbReference type="RuleBase" id="RU003830"/>
    </source>
</evidence>
<comment type="caution">
    <text evidence="5">The sequence shown here is derived from an EMBL/GenBank/DDBJ whole genome shotgun (WGS) entry which is preliminary data.</text>
</comment>
<dbReference type="GO" id="GO:0005739">
    <property type="term" value="C:mitochondrion"/>
    <property type="evidence" value="ECO:0007669"/>
    <property type="project" value="TreeGrafter"/>
</dbReference>
<dbReference type="GO" id="GO:0006412">
    <property type="term" value="P:translation"/>
    <property type="evidence" value="ECO:0007669"/>
    <property type="project" value="InterPro"/>
</dbReference>
<proteinExistence type="inferred from homology"/>
<keyword evidence="2 4" id="KW-0689">Ribosomal protein</keyword>
<dbReference type="SUPFAM" id="SSF46946">
    <property type="entry name" value="S13-like H2TH domain"/>
    <property type="match status" value="1"/>
</dbReference>
<evidence type="ECO:0000313" key="6">
    <source>
        <dbReference type="Proteomes" id="UP000473826"/>
    </source>
</evidence>
<accession>A0A7D8YZD0</accession>
<dbReference type="PROSITE" id="PS50159">
    <property type="entry name" value="RIBOSOMAL_S13_2"/>
    <property type="match status" value="1"/>
</dbReference>
<dbReference type="GO" id="GO:0015935">
    <property type="term" value="C:small ribosomal subunit"/>
    <property type="evidence" value="ECO:0007669"/>
    <property type="project" value="TreeGrafter"/>
</dbReference>
<organism evidence="5 6">
    <name type="scientific">Vanrija humicola</name>
    <name type="common">Yeast</name>
    <name type="synonym">Cryptococcus humicola</name>
    <dbReference type="NCBI Taxonomy" id="5417"/>
    <lineage>
        <taxon>Eukaryota</taxon>
        <taxon>Fungi</taxon>
        <taxon>Dikarya</taxon>
        <taxon>Basidiomycota</taxon>
        <taxon>Agaricomycotina</taxon>
        <taxon>Tremellomycetes</taxon>
        <taxon>Trichosporonales</taxon>
        <taxon>Trichosporonaceae</taxon>
        <taxon>Vanrija</taxon>
    </lineage>
</organism>
<dbReference type="InterPro" id="IPR027437">
    <property type="entry name" value="Rbsml_uS13_C"/>
</dbReference>
<dbReference type="InterPro" id="IPR001892">
    <property type="entry name" value="Ribosomal_uS13"/>
</dbReference>
<evidence type="ECO:0000313" key="5">
    <source>
        <dbReference type="EMBL" id="TXT08960.1"/>
    </source>
</evidence>
<dbReference type="PANTHER" id="PTHR10871">
    <property type="entry name" value="30S RIBOSOMAL PROTEIN S13/40S RIBOSOMAL PROTEIN S18"/>
    <property type="match status" value="1"/>
</dbReference>
<name>A0A7D8YZD0_VANHU</name>
<dbReference type="OrthoDB" id="525520at2759"/>
<evidence type="ECO:0000256" key="2">
    <source>
        <dbReference type="ARBA" id="ARBA00022980"/>
    </source>
</evidence>
<comment type="similarity">
    <text evidence="1 4">Belongs to the universal ribosomal protein uS13 family.</text>
</comment>
<dbReference type="PIRSF" id="PIRSF002134">
    <property type="entry name" value="Ribosomal_S13"/>
    <property type="match status" value="1"/>
</dbReference>
<dbReference type="PANTHER" id="PTHR10871:SF1">
    <property type="entry name" value="SMALL RIBOSOMAL SUBUNIT PROTEIN US13M"/>
    <property type="match status" value="1"/>
</dbReference>
<evidence type="ECO:0000256" key="1">
    <source>
        <dbReference type="ARBA" id="ARBA00008080"/>
    </source>
</evidence>
<evidence type="ECO:0000256" key="3">
    <source>
        <dbReference type="ARBA" id="ARBA00023274"/>
    </source>
</evidence>
<dbReference type="AlphaFoldDB" id="A0A7D8YZD0"/>
<dbReference type="Gene3D" id="4.10.910.10">
    <property type="entry name" value="30s ribosomal protein s13, domain 2"/>
    <property type="match status" value="1"/>
</dbReference>
<dbReference type="InterPro" id="IPR018269">
    <property type="entry name" value="Ribosomal_uS13_CS"/>
</dbReference>
<gene>
    <name evidence="5" type="ORF">VHUM_02434</name>
</gene>
<reference evidence="5 6" key="1">
    <citation type="journal article" date="2019" name="PLoS Genet.">
        <title>Convergent evolution of linked mating-type loci in basidiomycete fungi.</title>
        <authorList>
            <person name="Sun S."/>
            <person name="Coelho M.A."/>
            <person name="Heitman J."/>
            <person name="Nowrousian M."/>
        </authorList>
    </citation>
    <scope>NUCLEOTIDE SEQUENCE [LARGE SCALE GENOMIC DNA]</scope>
    <source>
        <strain evidence="5 6">CBS 4282</strain>
    </source>
</reference>
<dbReference type="Proteomes" id="UP000473826">
    <property type="component" value="Unassembled WGS sequence"/>
</dbReference>
<dbReference type="GO" id="GO:0003723">
    <property type="term" value="F:RNA binding"/>
    <property type="evidence" value="ECO:0007669"/>
    <property type="project" value="InterPro"/>
</dbReference>
<evidence type="ECO:0008006" key="7">
    <source>
        <dbReference type="Google" id="ProtNLM"/>
    </source>
</evidence>